<name>V5IHM5_IXORI</name>
<keyword evidence="4" id="KW-0732">Signal</keyword>
<organism evidence="5">
    <name type="scientific">Ixodes ricinus</name>
    <name type="common">Common tick</name>
    <name type="synonym">Acarus ricinus</name>
    <dbReference type="NCBI Taxonomy" id="34613"/>
    <lineage>
        <taxon>Eukaryota</taxon>
        <taxon>Metazoa</taxon>
        <taxon>Ecdysozoa</taxon>
        <taxon>Arthropoda</taxon>
        <taxon>Chelicerata</taxon>
        <taxon>Arachnida</taxon>
        <taxon>Acari</taxon>
        <taxon>Parasitiformes</taxon>
        <taxon>Ixodida</taxon>
        <taxon>Ixodoidea</taxon>
        <taxon>Ixodidae</taxon>
        <taxon>Ixodinae</taxon>
        <taxon>Ixodes</taxon>
    </lineage>
</organism>
<evidence type="ECO:0000256" key="2">
    <source>
        <dbReference type="ARBA" id="ARBA00022525"/>
    </source>
</evidence>
<dbReference type="EMBL" id="GANP01004677">
    <property type="protein sequence ID" value="JAB79791.1"/>
    <property type="molecule type" value="mRNA"/>
</dbReference>
<feature type="compositionally biased region" description="Acidic residues" evidence="3">
    <location>
        <begin position="142"/>
        <end position="170"/>
    </location>
</feature>
<evidence type="ECO:0000256" key="4">
    <source>
        <dbReference type="SAM" id="SignalP"/>
    </source>
</evidence>
<evidence type="ECO:0000313" key="5">
    <source>
        <dbReference type="EMBL" id="JAB79791.1"/>
    </source>
</evidence>
<feature type="signal peptide" evidence="4">
    <location>
        <begin position="1"/>
        <end position="34"/>
    </location>
</feature>
<evidence type="ECO:0000256" key="1">
    <source>
        <dbReference type="ARBA" id="ARBA00004613"/>
    </source>
</evidence>
<evidence type="ECO:0000256" key="3">
    <source>
        <dbReference type="SAM" id="MobiDB-lite"/>
    </source>
</evidence>
<accession>V5IHM5</accession>
<protein>
    <submittedName>
        <fullName evidence="5">Putative retinitis pigmentosa gtpase regulator b</fullName>
    </submittedName>
</protein>
<dbReference type="GO" id="GO:0005576">
    <property type="term" value="C:extracellular region"/>
    <property type="evidence" value="ECO:0007669"/>
    <property type="project" value="UniProtKB-SubCell"/>
</dbReference>
<dbReference type="AlphaFoldDB" id="V5IHM5"/>
<sequence>PLGRPQATMKIQAFPIVAVLAALLPLALLPLVNCAPAEDAPQEDDRSCTKVDKDAEHVTKPVPGCNYYCKPNKERDDYVQKHYKDGTPCQYNTELTSTCIEKKCHHPDDPIYNKAKENKNSENKEDKNEDGQKEEEKKHDEPEEEENEEEENEEQNDSTDGYEGENEDNGEEAKEEGKEEEEEDKPEEEDSDSGTETTEETRRKSSAPAIGGVHCHFV</sequence>
<feature type="non-terminal residue" evidence="5">
    <location>
        <position position="1"/>
    </location>
</feature>
<comment type="subcellular location">
    <subcellularLocation>
        <location evidence="1">Secreted</location>
    </subcellularLocation>
</comment>
<proteinExistence type="evidence at transcript level"/>
<dbReference type="Pfam" id="PF07771">
    <property type="entry name" value="TSGP1"/>
    <property type="match status" value="1"/>
</dbReference>
<feature type="compositionally biased region" description="Acidic residues" evidence="3">
    <location>
        <begin position="178"/>
        <end position="193"/>
    </location>
</feature>
<feature type="compositionally biased region" description="Basic and acidic residues" evidence="3">
    <location>
        <begin position="104"/>
        <end position="141"/>
    </location>
</feature>
<reference evidence="5" key="1">
    <citation type="journal article" date="2015" name="Sci. Rep.">
        <title>Tissue- and time-dependent transcription in Ixodes ricinus salivary glands and midguts when blood feeding on the vertebrate host.</title>
        <authorList>
            <person name="Kotsyfakis M."/>
            <person name="Schwarz A."/>
            <person name="Erhart J."/>
            <person name="Ribeiro J.M."/>
        </authorList>
    </citation>
    <scope>NUCLEOTIDE SEQUENCE</scope>
    <source>
        <tissue evidence="5">Salivary gland and midgut</tissue>
    </source>
</reference>
<feature type="region of interest" description="Disordered" evidence="3">
    <location>
        <begin position="104"/>
        <end position="218"/>
    </location>
</feature>
<feature type="chain" id="PRO_5004737250" evidence="4">
    <location>
        <begin position="35"/>
        <end position="218"/>
    </location>
</feature>
<dbReference type="InterPro" id="IPR011694">
    <property type="entry name" value="Ixonnexin-like"/>
</dbReference>
<keyword evidence="2" id="KW-0964">Secreted</keyword>